<organism evidence="1 2">
    <name type="scientific">Marinobacter nanhaiticus D15-8W</name>
    <dbReference type="NCBI Taxonomy" id="626887"/>
    <lineage>
        <taxon>Bacteria</taxon>
        <taxon>Pseudomonadati</taxon>
        <taxon>Pseudomonadota</taxon>
        <taxon>Gammaproteobacteria</taxon>
        <taxon>Pseudomonadales</taxon>
        <taxon>Marinobacteraceae</taxon>
        <taxon>Marinobacter</taxon>
    </lineage>
</organism>
<gene>
    <name evidence="1" type="ORF">J057_13816</name>
</gene>
<dbReference type="RefSeq" id="WP_004580721.1">
    <property type="nucleotide sequence ID" value="NZ_AP028878.1"/>
</dbReference>
<dbReference type="HOGENOM" id="CLU_2396198_0_0_6"/>
<accession>N6WXV7</accession>
<protein>
    <submittedName>
        <fullName evidence="1">Uncharacterized protein</fullName>
    </submittedName>
</protein>
<reference evidence="1 2" key="1">
    <citation type="journal article" date="2013" name="Genome Announc.">
        <title>Genome Sequence of the Polycyclic Aromatic Hydrocarbon-Degrading Bacterium Strain Marinobacter nanhaiticus D15-8WT.</title>
        <authorList>
            <person name="Cui Z."/>
            <person name="Gao W."/>
            <person name="Li Q."/>
            <person name="Xu G."/>
            <person name="Zheng L."/>
        </authorList>
    </citation>
    <scope>NUCLEOTIDE SEQUENCE [LARGE SCALE GENOMIC DNA]</scope>
    <source>
        <strain evidence="1 2">D15-8W</strain>
    </source>
</reference>
<dbReference type="Proteomes" id="UP000013165">
    <property type="component" value="Unassembled WGS sequence"/>
</dbReference>
<dbReference type="EMBL" id="APLQ01000011">
    <property type="protein sequence ID" value="ENO16436.1"/>
    <property type="molecule type" value="Genomic_DNA"/>
</dbReference>
<keyword evidence="2" id="KW-1185">Reference proteome</keyword>
<name>N6WXV7_9GAMM</name>
<dbReference type="AlphaFoldDB" id="N6WXV7"/>
<sequence length="93" mass="10763">MPDQGRVFYSEPPPCQPFIFPRFATSETAENLPALPHQGGAHFTLNRRLVNRYFEEPELKYFKENKRLPFDSRPASVACPSKEMRILQTPPDL</sequence>
<proteinExistence type="predicted"/>
<dbReference type="OrthoDB" id="9972510at2"/>
<evidence type="ECO:0000313" key="1">
    <source>
        <dbReference type="EMBL" id="ENO16436.1"/>
    </source>
</evidence>
<evidence type="ECO:0000313" key="2">
    <source>
        <dbReference type="Proteomes" id="UP000013165"/>
    </source>
</evidence>
<comment type="caution">
    <text evidence="1">The sequence shown here is derived from an EMBL/GenBank/DDBJ whole genome shotgun (WGS) entry which is preliminary data.</text>
</comment>